<dbReference type="InterPro" id="IPR020904">
    <property type="entry name" value="Sc_DH/Rdtase_CS"/>
</dbReference>
<dbReference type="InterPro" id="IPR036291">
    <property type="entry name" value="NAD(P)-bd_dom_sf"/>
</dbReference>
<dbReference type="Pfam" id="PF13561">
    <property type="entry name" value="adh_short_C2"/>
    <property type="match status" value="1"/>
</dbReference>
<dbReference type="PROSITE" id="PS00061">
    <property type="entry name" value="ADH_SHORT"/>
    <property type="match status" value="1"/>
</dbReference>
<keyword evidence="2" id="KW-0560">Oxidoreductase</keyword>
<evidence type="ECO:0000313" key="3">
    <source>
        <dbReference type="EMBL" id="MED6211634.1"/>
    </source>
</evidence>
<dbReference type="InterPro" id="IPR002347">
    <property type="entry name" value="SDR_fam"/>
</dbReference>
<keyword evidence="4" id="KW-1185">Reference proteome</keyword>
<dbReference type="PANTHER" id="PTHR43180:SF45">
    <property type="entry name" value="SECOISOLARICIRESINOL DEHYDROGENASE-LIKE ISOFORM X1"/>
    <property type="match status" value="1"/>
</dbReference>
<evidence type="ECO:0000313" key="4">
    <source>
        <dbReference type="Proteomes" id="UP001341840"/>
    </source>
</evidence>
<dbReference type="PANTHER" id="PTHR43180">
    <property type="entry name" value="3-OXOACYL-(ACYL-CARRIER-PROTEIN) REDUCTASE (AFU_ORTHOLOGUE AFUA_6G11210)"/>
    <property type="match status" value="1"/>
</dbReference>
<evidence type="ECO:0000256" key="2">
    <source>
        <dbReference type="ARBA" id="ARBA00023002"/>
    </source>
</evidence>
<accession>A0ABU6YQR3</accession>
<dbReference type="PRINTS" id="PR00081">
    <property type="entry name" value="GDHRDH"/>
</dbReference>
<reference evidence="3 4" key="1">
    <citation type="journal article" date="2023" name="Plants (Basel)">
        <title>Bridging the Gap: Combining Genomics and Transcriptomics Approaches to Understand Stylosanthes scabra, an Orphan Legume from the Brazilian Caatinga.</title>
        <authorList>
            <person name="Ferreira-Neto J.R.C."/>
            <person name="da Silva M.D."/>
            <person name="Binneck E."/>
            <person name="de Melo N.F."/>
            <person name="da Silva R.H."/>
            <person name="de Melo A.L.T.M."/>
            <person name="Pandolfi V."/>
            <person name="Bustamante F.O."/>
            <person name="Brasileiro-Vidal A.C."/>
            <person name="Benko-Iseppon A.M."/>
        </authorList>
    </citation>
    <scope>NUCLEOTIDE SEQUENCE [LARGE SCALE GENOMIC DNA]</scope>
    <source>
        <tissue evidence="3">Leaves</tissue>
    </source>
</reference>
<dbReference type="EMBL" id="JASCZI010242626">
    <property type="protein sequence ID" value="MED6211634.1"/>
    <property type="molecule type" value="Genomic_DNA"/>
</dbReference>
<comment type="caution">
    <text evidence="3">The sequence shown here is derived from an EMBL/GenBank/DDBJ whole genome shotgun (WGS) entry which is preliminary data.</text>
</comment>
<name>A0ABU6YQR3_9FABA</name>
<evidence type="ECO:0000256" key="1">
    <source>
        <dbReference type="ARBA" id="ARBA00006484"/>
    </source>
</evidence>
<gene>
    <name evidence="3" type="ORF">PIB30_075649</name>
</gene>
<protein>
    <submittedName>
        <fullName evidence="3">Uncharacterized protein</fullName>
    </submittedName>
</protein>
<comment type="similarity">
    <text evidence="1">Belongs to the short-chain dehydrogenases/reductases (SDR) family.</text>
</comment>
<dbReference type="PRINTS" id="PR00080">
    <property type="entry name" value="SDRFAMILY"/>
</dbReference>
<proteinExistence type="inferred from homology"/>
<dbReference type="Gene3D" id="3.40.50.720">
    <property type="entry name" value="NAD(P)-binding Rossmann-like Domain"/>
    <property type="match status" value="1"/>
</dbReference>
<organism evidence="3 4">
    <name type="scientific">Stylosanthes scabra</name>
    <dbReference type="NCBI Taxonomy" id="79078"/>
    <lineage>
        <taxon>Eukaryota</taxon>
        <taxon>Viridiplantae</taxon>
        <taxon>Streptophyta</taxon>
        <taxon>Embryophyta</taxon>
        <taxon>Tracheophyta</taxon>
        <taxon>Spermatophyta</taxon>
        <taxon>Magnoliopsida</taxon>
        <taxon>eudicotyledons</taxon>
        <taxon>Gunneridae</taxon>
        <taxon>Pentapetalae</taxon>
        <taxon>rosids</taxon>
        <taxon>fabids</taxon>
        <taxon>Fabales</taxon>
        <taxon>Fabaceae</taxon>
        <taxon>Papilionoideae</taxon>
        <taxon>50 kb inversion clade</taxon>
        <taxon>dalbergioids sensu lato</taxon>
        <taxon>Dalbergieae</taxon>
        <taxon>Pterocarpus clade</taxon>
        <taxon>Stylosanthes</taxon>
    </lineage>
</organism>
<dbReference type="SUPFAM" id="SSF51735">
    <property type="entry name" value="NAD(P)-binding Rossmann-fold domains"/>
    <property type="match status" value="1"/>
</dbReference>
<sequence length="273" mass="28826">MASSVAKRLGGKVAIITGGASGIGAATAKLFLQNGAKVIIADIQDQLGISLSESLAKHYPAAANNIHYAHCDVASEPDVKDLVDFTVSKFGNLDIMYNNAGIYGDHERVPAQDSSTKDFKRVMDVNLLGAFLGAKHAARVMVPTKRGGVILFTSSAATVVGGFAKPAYSASKHAVVGIMRELCMELGKHGIRVNCIAPGPVPTEMMKEHFKFEREVAEEFLKSKTVVKDTVVKEEDIAAAAVYLSSDEGKVVSGVNLVVDGGLSSTNTTFAKL</sequence>
<dbReference type="Proteomes" id="UP001341840">
    <property type="component" value="Unassembled WGS sequence"/>
</dbReference>